<comment type="function">
    <text evidence="10">Sigma factors are initiation factors that promote the attachment of RNA polymerase to specific initiation sites and are then released.</text>
</comment>
<keyword evidence="4 10" id="KW-0808">Transferase</keyword>
<dbReference type="GO" id="GO:0016779">
    <property type="term" value="F:nucleotidyltransferase activity"/>
    <property type="evidence" value="ECO:0007669"/>
    <property type="project" value="UniProtKB-KW"/>
</dbReference>
<evidence type="ECO:0000256" key="7">
    <source>
        <dbReference type="ARBA" id="ARBA00023082"/>
    </source>
</evidence>
<keyword evidence="6 10" id="KW-0805">Transcription regulation</keyword>
<dbReference type="GO" id="GO:0003677">
    <property type="term" value="F:DNA binding"/>
    <property type="evidence" value="ECO:0007669"/>
    <property type="project" value="UniProtKB-KW"/>
</dbReference>
<dbReference type="InterPro" id="IPR000394">
    <property type="entry name" value="RNA_pol_sigma_54"/>
</dbReference>
<dbReference type="Gene3D" id="1.10.10.60">
    <property type="entry name" value="Homeodomain-like"/>
    <property type="match status" value="1"/>
</dbReference>
<dbReference type="InterPro" id="IPR007046">
    <property type="entry name" value="RNA_pol_sigma_54_core-bd"/>
</dbReference>
<evidence type="ECO:0000256" key="4">
    <source>
        <dbReference type="ARBA" id="ARBA00022679"/>
    </source>
</evidence>
<evidence type="ECO:0000313" key="15">
    <source>
        <dbReference type="Proteomes" id="UP000256763"/>
    </source>
</evidence>
<evidence type="ECO:0000313" key="14">
    <source>
        <dbReference type="EMBL" id="RFA37865.1"/>
    </source>
</evidence>
<keyword evidence="8 10" id="KW-0238">DNA-binding</keyword>
<dbReference type="PANTHER" id="PTHR32248">
    <property type="entry name" value="RNA POLYMERASE SIGMA-54 FACTOR"/>
    <property type="match status" value="1"/>
</dbReference>
<dbReference type="InterPro" id="IPR038709">
    <property type="entry name" value="RpoN_core-bd_sf"/>
</dbReference>
<evidence type="ECO:0000256" key="5">
    <source>
        <dbReference type="ARBA" id="ARBA00022695"/>
    </source>
</evidence>
<dbReference type="EMBL" id="NFZW01000006">
    <property type="protein sequence ID" value="RFA37865.1"/>
    <property type="molecule type" value="Genomic_DNA"/>
</dbReference>
<dbReference type="NCBIfam" id="NF009118">
    <property type="entry name" value="PRK12469.1"/>
    <property type="match status" value="1"/>
</dbReference>
<feature type="compositionally biased region" description="Basic and acidic residues" evidence="11">
    <location>
        <begin position="66"/>
        <end position="95"/>
    </location>
</feature>
<comment type="caution">
    <text evidence="14">The sequence shown here is derived from an EMBL/GenBank/DDBJ whole genome shotgun (WGS) entry which is preliminary data.</text>
</comment>
<dbReference type="Gene3D" id="1.10.10.1330">
    <property type="entry name" value="RNA polymerase sigma-54 factor, core-binding domain"/>
    <property type="match status" value="1"/>
</dbReference>
<dbReference type="Proteomes" id="UP000256763">
    <property type="component" value="Unassembled WGS sequence"/>
</dbReference>
<keyword evidence="3 10" id="KW-0240">DNA-directed RNA polymerase</keyword>
<dbReference type="Pfam" id="PF04963">
    <property type="entry name" value="Sigma54_CBD"/>
    <property type="match status" value="1"/>
</dbReference>
<dbReference type="Pfam" id="PF04552">
    <property type="entry name" value="Sigma54_DBD"/>
    <property type="match status" value="1"/>
</dbReference>
<accession>A0A3E0X0T8</accession>
<gene>
    <name evidence="14" type="ORF">CAL65_07995</name>
</gene>
<keyword evidence="5 10" id="KW-0548">Nucleotidyltransferase</keyword>
<reference evidence="15" key="1">
    <citation type="submission" date="2017-05" db="EMBL/GenBank/DDBJ databases">
        <authorList>
            <person name="Sharma S."/>
            <person name="Sidhu C."/>
            <person name="Pinnaka A.K."/>
        </authorList>
    </citation>
    <scope>NUCLEOTIDE SEQUENCE [LARGE SCALE GENOMIC DNA]</scope>
    <source>
        <strain evidence="15">AK93</strain>
    </source>
</reference>
<keyword evidence="15" id="KW-1185">Reference proteome</keyword>
<proteinExistence type="inferred from homology"/>
<organism evidence="14 15">
    <name type="scientific">Alkalilimnicola ehrlichii</name>
    <dbReference type="NCBI Taxonomy" id="351052"/>
    <lineage>
        <taxon>Bacteria</taxon>
        <taxon>Pseudomonadati</taxon>
        <taxon>Pseudomonadota</taxon>
        <taxon>Gammaproteobacteria</taxon>
        <taxon>Chromatiales</taxon>
        <taxon>Ectothiorhodospiraceae</taxon>
        <taxon>Alkalilimnicola</taxon>
    </lineage>
</organism>
<dbReference type="GO" id="GO:0016987">
    <property type="term" value="F:sigma factor activity"/>
    <property type="evidence" value="ECO:0007669"/>
    <property type="project" value="UniProtKB-KW"/>
</dbReference>
<dbReference type="GO" id="GO:0001216">
    <property type="term" value="F:DNA-binding transcription activator activity"/>
    <property type="evidence" value="ECO:0007669"/>
    <property type="project" value="InterPro"/>
</dbReference>
<dbReference type="GO" id="GO:0006352">
    <property type="term" value="P:DNA-templated transcription initiation"/>
    <property type="evidence" value="ECO:0007669"/>
    <property type="project" value="InterPro"/>
</dbReference>
<evidence type="ECO:0000256" key="10">
    <source>
        <dbReference type="PIRNR" id="PIRNR000774"/>
    </source>
</evidence>
<dbReference type="FunFam" id="1.10.10.1330:FF:000001">
    <property type="entry name" value="RNA polymerase sigma-54 factor"/>
    <property type="match status" value="1"/>
</dbReference>
<dbReference type="Pfam" id="PF00309">
    <property type="entry name" value="Sigma54_AID"/>
    <property type="match status" value="1"/>
</dbReference>
<keyword evidence="7 10" id="KW-0731">Sigma factor</keyword>
<feature type="region of interest" description="Disordered" evidence="11">
    <location>
        <begin position="60"/>
        <end position="126"/>
    </location>
</feature>
<dbReference type="OrthoDB" id="9814402at2"/>
<feature type="domain" description="RNA polymerase sigma factor 54 core-binding" evidence="13">
    <location>
        <begin position="127"/>
        <end position="321"/>
    </location>
</feature>
<evidence type="ECO:0000256" key="9">
    <source>
        <dbReference type="ARBA" id="ARBA00023163"/>
    </source>
</evidence>
<evidence type="ECO:0000256" key="6">
    <source>
        <dbReference type="ARBA" id="ARBA00023015"/>
    </source>
</evidence>
<evidence type="ECO:0000256" key="8">
    <source>
        <dbReference type="ARBA" id="ARBA00023125"/>
    </source>
</evidence>
<feature type="domain" description="RNA polymerase sigma factor 54 DNA-binding" evidence="12">
    <location>
        <begin position="336"/>
        <end position="493"/>
    </location>
</feature>
<evidence type="ECO:0000259" key="13">
    <source>
        <dbReference type="Pfam" id="PF04963"/>
    </source>
</evidence>
<evidence type="ECO:0000256" key="1">
    <source>
        <dbReference type="ARBA" id="ARBA00008798"/>
    </source>
</evidence>
<dbReference type="NCBIfam" id="NF004595">
    <property type="entry name" value="PRK05932.1-2"/>
    <property type="match status" value="1"/>
</dbReference>
<sequence length="495" mass="56407">MKQSLQIRLGQQLTMTPQLQQAIRLLQLSSLDLQTEIQQALDSNLMLEVAEDVEARSDEAALSVKEPQEAAAERNDHDSDIEHEAASVQNERENIPDELPVDSDWQDVYDGSSSYSAGDPDSQRDLFENQADSEDGLREHLSWQANLSRFSERDAAIAEAIIDAIREDGYLGCSLEDIQATLPPDWEVEADEIEVVLHRIQRFDPVGVAARDPQEALLIQLRVLDLDSPWQEKARELVEKHLDLLVNRQYAQLMRRIKLSEEELKAVITLIQGLDPRPGSQFSAQRAQYVIPDVYVRKVRGVWRVELNRETAPKIRINNYYASLVRRADNSADNTTLRNHLQEARWFLKSLQSRNETLVKVANCIVKHQQGFLEQGEEAMQPLVLREVAEEVDMHESTISRITTQKYMHTPRGTFEFKYFFSSHVQTADGGECSATAIRARIRRLIAAEDARRPLSDSKLAEILRDEGINVARRTVAKYREAMSIASSTERKRLA</sequence>
<keyword evidence="9 10" id="KW-0804">Transcription</keyword>
<comment type="similarity">
    <text evidence="1 10">Belongs to the sigma-54 factor family.</text>
</comment>
<dbReference type="NCBIfam" id="TIGR02395">
    <property type="entry name" value="rpoN_sigma"/>
    <property type="match status" value="1"/>
</dbReference>
<dbReference type="InterPro" id="IPR007634">
    <property type="entry name" value="RNA_pol_sigma_54_DNA-bd"/>
</dbReference>
<dbReference type="AlphaFoldDB" id="A0A3E0X0T8"/>
<evidence type="ECO:0000256" key="11">
    <source>
        <dbReference type="SAM" id="MobiDB-lite"/>
    </source>
</evidence>
<dbReference type="PROSITE" id="PS50044">
    <property type="entry name" value="SIGMA54_3"/>
    <property type="match status" value="1"/>
</dbReference>
<dbReference type="PANTHER" id="PTHR32248:SF4">
    <property type="entry name" value="RNA POLYMERASE SIGMA-54 FACTOR"/>
    <property type="match status" value="1"/>
</dbReference>
<evidence type="ECO:0000259" key="12">
    <source>
        <dbReference type="Pfam" id="PF04552"/>
    </source>
</evidence>
<dbReference type="RefSeq" id="WP_116301574.1">
    <property type="nucleotide sequence ID" value="NZ_NFZV01000005.1"/>
</dbReference>
<protein>
    <recommendedName>
        <fullName evidence="2 10">RNA polymerase sigma-54 factor</fullName>
    </recommendedName>
</protein>
<dbReference type="GO" id="GO:0000428">
    <property type="term" value="C:DNA-directed RNA polymerase complex"/>
    <property type="evidence" value="ECO:0007669"/>
    <property type="project" value="UniProtKB-KW"/>
</dbReference>
<evidence type="ECO:0000256" key="2">
    <source>
        <dbReference type="ARBA" id="ARBA00019942"/>
    </source>
</evidence>
<dbReference type="PRINTS" id="PR00045">
    <property type="entry name" value="SIGMA54FCT"/>
</dbReference>
<evidence type="ECO:0000256" key="3">
    <source>
        <dbReference type="ARBA" id="ARBA00022478"/>
    </source>
</evidence>
<dbReference type="PROSITE" id="PS00718">
    <property type="entry name" value="SIGMA54_2"/>
    <property type="match status" value="1"/>
</dbReference>
<name>A0A3E0X0T8_9GAMM</name>
<dbReference type="PROSITE" id="PS00717">
    <property type="entry name" value="SIGMA54_1"/>
    <property type="match status" value="1"/>
</dbReference>
<dbReference type="PIRSF" id="PIRSF000774">
    <property type="entry name" value="RpoN"/>
    <property type="match status" value="1"/>
</dbReference>